<reference evidence="2 3" key="1">
    <citation type="submission" date="2019-11" db="EMBL/GenBank/DDBJ databases">
        <title>Comparative genomics of hydrocarbon-degrading Desulfosarcina strains.</title>
        <authorList>
            <person name="Watanabe M."/>
            <person name="Kojima H."/>
            <person name="Fukui M."/>
        </authorList>
    </citation>
    <scope>NUCLEOTIDE SEQUENCE [LARGE SCALE GENOMIC DNA]</scope>
    <source>
        <strain evidence="2 3">PP31</strain>
    </source>
</reference>
<dbReference type="Proteomes" id="UP000427769">
    <property type="component" value="Chromosome"/>
</dbReference>
<dbReference type="EMBL" id="AP021875">
    <property type="protein sequence ID" value="BBO77961.1"/>
    <property type="molecule type" value="Genomic_DNA"/>
</dbReference>
<keyword evidence="1" id="KW-0472">Membrane</keyword>
<organism evidence="2 3">
    <name type="scientific">Desulfosarcina widdelii</name>
    <dbReference type="NCBI Taxonomy" id="947919"/>
    <lineage>
        <taxon>Bacteria</taxon>
        <taxon>Pseudomonadati</taxon>
        <taxon>Thermodesulfobacteriota</taxon>
        <taxon>Desulfobacteria</taxon>
        <taxon>Desulfobacterales</taxon>
        <taxon>Desulfosarcinaceae</taxon>
        <taxon>Desulfosarcina</taxon>
    </lineage>
</organism>
<feature type="transmembrane region" description="Helical" evidence="1">
    <location>
        <begin position="47"/>
        <end position="68"/>
    </location>
</feature>
<evidence type="ECO:0000313" key="2">
    <source>
        <dbReference type="EMBL" id="BBO77961.1"/>
    </source>
</evidence>
<dbReference type="KEGG" id="dwd:DSCW_53780"/>
<protein>
    <submittedName>
        <fullName evidence="2">Uncharacterized protein</fullName>
    </submittedName>
</protein>
<evidence type="ECO:0000256" key="1">
    <source>
        <dbReference type="SAM" id="Phobius"/>
    </source>
</evidence>
<keyword evidence="1" id="KW-1133">Transmembrane helix</keyword>
<evidence type="ECO:0000313" key="3">
    <source>
        <dbReference type="Proteomes" id="UP000427769"/>
    </source>
</evidence>
<name>A0A5K7ZE01_9BACT</name>
<keyword evidence="3" id="KW-1185">Reference proteome</keyword>
<gene>
    <name evidence="2" type="ORF">DSCW_53780</name>
</gene>
<proteinExistence type="predicted"/>
<accession>A0A5K7ZE01</accession>
<keyword evidence="1" id="KW-0812">Transmembrane</keyword>
<sequence length="69" mass="7851">MILVSFINMELFQVYNCEPFSMVSRLTSHVPTAANAMSSILILSVNLVDYSLLNFFLCFFLFLASHLLL</sequence>
<dbReference type="AlphaFoldDB" id="A0A5K7ZE01"/>